<evidence type="ECO:0000313" key="5">
    <source>
        <dbReference type="EMBL" id="MDW4822969.1"/>
    </source>
</evidence>
<dbReference type="InterPro" id="IPR020904">
    <property type="entry name" value="Sc_DH/Rdtase_CS"/>
</dbReference>
<dbReference type="Proteomes" id="UP001271263">
    <property type="component" value="Unassembled WGS sequence"/>
</dbReference>
<comment type="caution">
    <text evidence="4">The sequence shown here is derived from an EMBL/GenBank/DDBJ whole genome shotgun (WGS) entry which is preliminary data.</text>
</comment>
<dbReference type="RefSeq" id="WP_310655272.1">
    <property type="nucleotide sequence ID" value="NZ_JAPMLA010000002.1"/>
</dbReference>
<evidence type="ECO:0000313" key="7">
    <source>
        <dbReference type="Proteomes" id="UP001271263"/>
    </source>
</evidence>
<evidence type="ECO:0000313" key="4">
    <source>
        <dbReference type="EMBL" id="MDR8524887.1"/>
    </source>
</evidence>
<dbReference type="Proteomes" id="UP001259340">
    <property type="component" value="Unassembled WGS sequence"/>
</dbReference>
<feature type="region of interest" description="Disordered" evidence="3">
    <location>
        <begin position="246"/>
        <end position="280"/>
    </location>
</feature>
<dbReference type="PANTHER" id="PTHR44196">
    <property type="entry name" value="DEHYDROGENASE/REDUCTASE SDR FAMILY MEMBER 7B"/>
    <property type="match status" value="1"/>
</dbReference>
<comment type="similarity">
    <text evidence="1">Belongs to the short-chain dehydrogenases/reductases (SDR) family.</text>
</comment>
<dbReference type="EMBL" id="JAPMLD010000001">
    <property type="protein sequence ID" value="MDW4822969.1"/>
    <property type="molecule type" value="Genomic_DNA"/>
</dbReference>
<dbReference type="PROSITE" id="PS00061">
    <property type="entry name" value="ADH_SHORT"/>
    <property type="match status" value="1"/>
</dbReference>
<reference evidence="5 7" key="1">
    <citation type="journal article" date="2022" name="bioRxiv">
        <title>Prophages regulate Shewanella fidelis 3313 motility and biofilm formation: implications for gut colonization dynamics in Ciona robusta.</title>
        <authorList>
            <person name="Natarajan O."/>
            <person name="Gibboney S.L."/>
            <person name="Young M.N."/>
            <person name="Lim S.J."/>
            <person name="Pluta N."/>
            <person name="Atkinson C.G."/>
            <person name="Leigh B.A."/>
            <person name="Liberti A."/>
            <person name="Kees E.D."/>
            <person name="Breitbart M."/>
            <person name="Gralnick J.A."/>
            <person name="Dishaw L.J."/>
        </authorList>
    </citation>
    <scope>NUCLEOTIDE SEQUENCE [LARGE SCALE GENOMIC DNA]</scope>
    <source>
        <strain evidence="5 7">JG4066</strain>
    </source>
</reference>
<evidence type="ECO:0000256" key="2">
    <source>
        <dbReference type="ARBA" id="ARBA00023002"/>
    </source>
</evidence>
<protein>
    <submittedName>
        <fullName evidence="4">SDR family NAD(P)-dependent oxidoreductase</fullName>
    </submittedName>
</protein>
<dbReference type="GO" id="GO:0016020">
    <property type="term" value="C:membrane"/>
    <property type="evidence" value="ECO:0007669"/>
    <property type="project" value="TreeGrafter"/>
</dbReference>
<dbReference type="Gene3D" id="3.40.50.720">
    <property type="entry name" value="NAD(P)-binding Rossmann-like Domain"/>
    <property type="match status" value="1"/>
</dbReference>
<feature type="compositionally biased region" description="Basic and acidic residues" evidence="3">
    <location>
        <begin position="266"/>
        <end position="280"/>
    </location>
</feature>
<dbReference type="Pfam" id="PF00106">
    <property type="entry name" value="adh_short"/>
    <property type="match status" value="1"/>
</dbReference>
<proteinExistence type="inferred from homology"/>
<dbReference type="PANTHER" id="PTHR44196:SF1">
    <property type="entry name" value="DEHYDROGENASE_REDUCTASE SDR FAMILY MEMBER 7B"/>
    <property type="match status" value="1"/>
</dbReference>
<gene>
    <name evidence="4" type="ORF">OS133_14800</name>
    <name evidence="5" type="ORF">OS134_02660</name>
</gene>
<dbReference type="EMBL" id="JAPMLE010000001">
    <property type="protein sequence ID" value="MDR8524887.1"/>
    <property type="molecule type" value="Genomic_DNA"/>
</dbReference>
<dbReference type="GO" id="GO:0016491">
    <property type="term" value="F:oxidoreductase activity"/>
    <property type="evidence" value="ECO:0007669"/>
    <property type="project" value="UniProtKB-KW"/>
</dbReference>
<evidence type="ECO:0000313" key="6">
    <source>
        <dbReference type="Proteomes" id="UP001259340"/>
    </source>
</evidence>
<organism evidence="4 6">
    <name type="scientific">Shewanella fidelis</name>
    <dbReference type="NCBI Taxonomy" id="173509"/>
    <lineage>
        <taxon>Bacteria</taxon>
        <taxon>Pseudomonadati</taxon>
        <taxon>Pseudomonadota</taxon>
        <taxon>Gammaproteobacteria</taxon>
        <taxon>Alteromonadales</taxon>
        <taxon>Shewanellaceae</taxon>
        <taxon>Shewanella</taxon>
    </lineage>
</organism>
<dbReference type="InterPro" id="IPR036291">
    <property type="entry name" value="NAD(P)-bd_dom_sf"/>
</dbReference>
<accession>A0AAW8NPR6</accession>
<evidence type="ECO:0000256" key="1">
    <source>
        <dbReference type="ARBA" id="ARBA00006484"/>
    </source>
</evidence>
<dbReference type="SUPFAM" id="SSF51735">
    <property type="entry name" value="NAD(P)-binding Rossmann-fold domains"/>
    <property type="match status" value="1"/>
</dbReference>
<dbReference type="PRINTS" id="PR00081">
    <property type="entry name" value="GDHRDH"/>
</dbReference>
<keyword evidence="7" id="KW-1185">Reference proteome</keyword>
<keyword evidence="2" id="KW-0560">Oxidoreductase</keyword>
<reference evidence="4" key="2">
    <citation type="submission" date="2022-11" db="EMBL/GenBank/DDBJ databases">
        <title>Prophages regulate Shewanella fidelis motility and biofilm formation: implications for gut colonization dynamics in Ciona robusta.</title>
        <authorList>
            <person name="Natarajan O."/>
            <person name="Gibboney S.L."/>
            <person name="Young M.N."/>
            <person name="Lim S.J."/>
            <person name="Pluta N."/>
            <person name="Atkinson C.G.F."/>
            <person name="Leigh B.A."/>
            <person name="Liberti A."/>
            <person name="Kees E."/>
            <person name="Breitbart M."/>
            <person name="Gralnick J."/>
            <person name="Dishaw L.J."/>
        </authorList>
    </citation>
    <scope>NUCLEOTIDE SEQUENCE</scope>
    <source>
        <strain evidence="4">3313</strain>
    </source>
</reference>
<dbReference type="AlphaFoldDB" id="A0AAW8NPR6"/>
<sequence>MNTCAKRVLITGASSGIGLQLAQDYLADGWQVYACGRNPQALSQLAGAEKLLFDVTDNEQVQAQAKALTAKDVNSFDLVILNAGSCEYIDDAKQFDAELFERVIRTNLIAMGYCLAAFTPLIKAGGRLGLMGSSAVYLPFPRAEAYGASKAGVQYLASSLAIDLKPHNIGVSVICPGFVKTPLTDKNDFAMPMRLSSEQASNAIRQGLAKGVREIHFPKRFTLLLKLISLLPFSWWQRINQPKAVQANSDSQQLKAAKPSPQAQDNHQKHQPEEANKVSQ</sequence>
<name>A0AAW8NPR6_9GAMM</name>
<evidence type="ECO:0000256" key="3">
    <source>
        <dbReference type="SAM" id="MobiDB-lite"/>
    </source>
</evidence>
<dbReference type="InterPro" id="IPR002347">
    <property type="entry name" value="SDR_fam"/>
</dbReference>